<dbReference type="EMBL" id="JARBHB010000017">
    <property type="protein sequence ID" value="KAJ8866146.1"/>
    <property type="molecule type" value="Genomic_DNA"/>
</dbReference>
<feature type="compositionally biased region" description="Basic and acidic residues" evidence="1">
    <location>
        <begin position="75"/>
        <end position="87"/>
    </location>
</feature>
<sequence>MREKRVYARDIVRWIKDYVSFSNHGVVVNKLLRVALNIEVLRASAGEARLNMEQRRNGRAGETGYPRENPPTSDIVRHDSHMRKSECESNPVRLSRSSNARFHHRGSKLDPRSDLRSTLKTVTPFAFRAGLEIEMKFISNLRKWRFEISIRDQQPSVVSGVVWTNRTMVSSNTDTNRTGVLAVVDIGDSLLICLKILDTEESYILLSFLNRFGLQRITAKAGSGLLEMCFFRRSHAEKEPAPKDISDNDPNRIICWETFPVHEGKADNTAVVSVFGNESMYSRKKMKMEVGDRIWLHQKLVGTTGDMHNLGHTCPPPDLLHHEEIRESSHGRTGERLPREVCVCVCVCVQWEKVKEVRLVLALSVAIHGCNLLGRAIEEVSSPLRLPPPPSLPGDNCAYYCVAAKGVRALANLLRLPTAYELSTESVRVSVSPLTIVLLVLPTPDTPTVLYNFIIGWPSTNEHATQYILYDMRVLSSNAKKSVILTLPEIDSAIVLNVLKLGNGPAMLLGRNMKDGRTRCWNGVREITGNQEEDHQIVGTKTYAGLLELTAAENRPRPFYLEKTIEIIPEFLTLRGHAIRDGASSTEKRDWGRNGKKSDMAFERDTSQRSPGVTGNRTQILQITRLTTDVTGRPREKVCERERERERESGRTRRLHQVSQLPLTDVRKQPDSVVTAAGESDRHILIPRGAEGATSSVTIVLGGAPTNNTGALGAVLPTTAVSHAYTLPDFRLLDNRAG</sequence>
<evidence type="ECO:0000256" key="1">
    <source>
        <dbReference type="SAM" id="MobiDB-lite"/>
    </source>
</evidence>
<comment type="caution">
    <text evidence="2">The sequence shown here is derived from an EMBL/GenBank/DDBJ whole genome shotgun (WGS) entry which is preliminary data.</text>
</comment>
<gene>
    <name evidence="2" type="ORF">PR048_033670</name>
</gene>
<proteinExistence type="predicted"/>
<feature type="region of interest" description="Disordered" evidence="1">
    <location>
        <begin position="52"/>
        <end position="95"/>
    </location>
</feature>
<keyword evidence="3" id="KW-1185">Reference proteome</keyword>
<reference evidence="2 3" key="1">
    <citation type="submission" date="2023-02" db="EMBL/GenBank/DDBJ databases">
        <title>LHISI_Scaffold_Assembly.</title>
        <authorList>
            <person name="Stuart O.P."/>
            <person name="Cleave R."/>
            <person name="Magrath M.J.L."/>
            <person name="Mikheyev A.S."/>
        </authorList>
    </citation>
    <scope>NUCLEOTIDE SEQUENCE [LARGE SCALE GENOMIC DNA]</scope>
    <source>
        <strain evidence="2">Daus_M_001</strain>
        <tissue evidence="2">Leg muscle</tissue>
    </source>
</reference>
<evidence type="ECO:0000313" key="3">
    <source>
        <dbReference type="Proteomes" id="UP001159363"/>
    </source>
</evidence>
<feature type="compositionally biased region" description="Basic and acidic residues" evidence="1">
    <location>
        <begin position="632"/>
        <end position="651"/>
    </location>
</feature>
<dbReference type="Proteomes" id="UP001159363">
    <property type="component" value="Chromosome 16"/>
</dbReference>
<name>A0ABQ9G551_9NEOP</name>
<protein>
    <submittedName>
        <fullName evidence="2">Uncharacterized protein</fullName>
    </submittedName>
</protein>
<evidence type="ECO:0000313" key="2">
    <source>
        <dbReference type="EMBL" id="KAJ8866146.1"/>
    </source>
</evidence>
<feature type="region of interest" description="Disordered" evidence="1">
    <location>
        <begin position="631"/>
        <end position="656"/>
    </location>
</feature>
<accession>A0ABQ9G551</accession>
<organism evidence="2 3">
    <name type="scientific">Dryococelus australis</name>
    <dbReference type="NCBI Taxonomy" id="614101"/>
    <lineage>
        <taxon>Eukaryota</taxon>
        <taxon>Metazoa</taxon>
        <taxon>Ecdysozoa</taxon>
        <taxon>Arthropoda</taxon>
        <taxon>Hexapoda</taxon>
        <taxon>Insecta</taxon>
        <taxon>Pterygota</taxon>
        <taxon>Neoptera</taxon>
        <taxon>Polyneoptera</taxon>
        <taxon>Phasmatodea</taxon>
        <taxon>Verophasmatodea</taxon>
        <taxon>Anareolatae</taxon>
        <taxon>Phasmatidae</taxon>
        <taxon>Eurycanthinae</taxon>
        <taxon>Dryococelus</taxon>
    </lineage>
</organism>
<feature type="region of interest" description="Disordered" evidence="1">
    <location>
        <begin position="582"/>
        <end position="614"/>
    </location>
</feature>
<feature type="compositionally biased region" description="Basic and acidic residues" evidence="1">
    <location>
        <begin position="586"/>
        <end position="607"/>
    </location>
</feature>